<name>A0A9D1JJ17_9FIRM</name>
<evidence type="ECO:0000256" key="1">
    <source>
        <dbReference type="ARBA" id="ARBA00011063"/>
    </source>
</evidence>
<dbReference type="Pfam" id="PF01451">
    <property type="entry name" value="LMWPc"/>
    <property type="match status" value="1"/>
</dbReference>
<dbReference type="PANTHER" id="PTHR11717">
    <property type="entry name" value="LOW MOLECULAR WEIGHT PROTEIN TYROSINE PHOSPHATASE"/>
    <property type="match status" value="1"/>
</dbReference>
<dbReference type="SMART" id="SM00226">
    <property type="entry name" value="LMWPc"/>
    <property type="match status" value="1"/>
</dbReference>
<evidence type="ECO:0000256" key="2">
    <source>
        <dbReference type="ARBA" id="ARBA00022801"/>
    </source>
</evidence>
<evidence type="ECO:0000259" key="5">
    <source>
        <dbReference type="SMART" id="SM00226"/>
    </source>
</evidence>
<gene>
    <name evidence="6" type="ORF">IAB44_01320</name>
</gene>
<dbReference type="PANTHER" id="PTHR11717:SF31">
    <property type="entry name" value="LOW MOLECULAR WEIGHT PROTEIN-TYROSINE-PHOSPHATASE ETP-RELATED"/>
    <property type="match status" value="1"/>
</dbReference>
<keyword evidence="2" id="KW-0378">Hydrolase</keyword>
<dbReference type="SUPFAM" id="SSF52788">
    <property type="entry name" value="Phosphotyrosine protein phosphatases I"/>
    <property type="match status" value="1"/>
</dbReference>
<proteinExistence type="inferred from homology"/>
<organism evidence="6 7">
    <name type="scientific">Candidatus Limivivens intestinipullorum</name>
    <dbReference type="NCBI Taxonomy" id="2840858"/>
    <lineage>
        <taxon>Bacteria</taxon>
        <taxon>Bacillati</taxon>
        <taxon>Bacillota</taxon>
        <taxon>Clostridia</taxon>
        <taxon>Lachnospirales</taxon>
        <taxon>Lachnospiraceae</taxon>
        <taxon>Lachnospiraceae incertae sedis</taxon>
        <taxon>Candidatus Limivivens</taxon>
    </lineage>
</organism>
<dbReference type="PRINTS" id="PR00719">
    <property type="entry name" value="LMWPTPASE"/>
</dbReference>
<protein>
    <submittedName>
        <fullName evidence="6">Phosphotyrosine protein phosphatase</fullName>
    </submittedName>
</protein>
<evidence type="ECO:0000256" key="4">
    <source>
        <dbReference type="PIRSR" id="PIRSR617867-1"/>
    </source>
</evidence>
<dbReference type="Proteomes" id="UP000823935">
    <property type="component" value="Unassembled WGS sequence"/>
</dbReference>
<keyword evidence="3" id="KW-0904">Protein phosphatase</keyword>
<dbReference type="EMBL" id="DVIQ01000007">
    <property type="protein sequence ID" value="HIS30183.1"/>
    <property type="molecule type" value="Genomic_DNA"/>
</dbReference>
<reference evidence="6" key="2">
    <citation type="journal article" date="2021" name="PeerJ">
        <title>Extensive microbial diversity within the chicken gut microbiome revealed by metagenomics and culture.</title>
        <authorList>
            <person name="Gilroy R."/>
            <person name="Ravi A."/>
            <person name="Getino M."/>
            <person name="Pursley I."/>
            <person name="Horton D.L."/>
            <person name="Alikhan N.F."/>
            <person name="Baker D."/>
            <person name="Gharbi K."/>
            <person name="Hall N."/>
            <person name="Watson M."/>
            <person name="Adriaenssens E.M."/>
            <person name="Foster-Nyarko E."/>
            <person name="Jarju S."/>
            <person name="Secka A."/>
            <person name="Antonio M."/>
            <person name="Oren A."/>
            <person name="Chaudhuri R.R."/>
            <person name="La Ragione R."/>
            <person name="Hildebrand F."/>
            <person name="Pallen M.J."/>
        </authorList>
    </citation>
    <scope>NUCLEOTIDE SEQUENCE</scope>
    <source>
        <strain evidence="6">CHK190-19873</strain>
    </source>
</reference>
<feature type="domain" description="Phosphotyrosine protein phosphatase I" evidence="5">
    <location>
        <begin position="5"/>
        <end position="145"/>
    </location>
</feature>
<dbReference type="InterPro" id="IPR017867">
    <property type="entry name" value="Tyr_phospatase_low_mol_wt"/>
</dbReference>
<reference evidence="6" key="1">
    <citation type="submission" date="2020-10" db="EMBL/GenBank/DDBJ databases">
        <authorList>
            <person name="Gilroy R."/>
        </authorList>
    </citation>
    <scope>NUCLEOTIDE SEQUENCE</scope>
    <source>
        <strain evidence="6">CHK190-19873</strain>
    </source>
</reference>
<comment type="similarity">
    <text evidence="1">Belongs to the low molecular weight phosphotyrosine protein phosphatase family.</text>
</comment>
<comment type="caution">
    <text evidence="6">The sequence shown here is derived from an EMBL/GenBank/DDBJ whole genome shotgun (WGS) entry which is preliminary data.</text>
</comment>
<feature type="active site" evidence="4">
    <location>
        <position position="17"/>
    </location>
</feature>
<evidence type="ECO:0000313" key="6">
    <source>
        <dbReference type="EMBL" id="HIS30183.1"/>
    </source>
</evidence>
<dbReference type="InterPro" id="IPR036196">
    <property type="entry name" value="Ptyr_pPase_sf"/>
</dbReference>
<dbReference type="AlphaFoldDB" id="A0A9D1JJ17"/>
<dbReference type="InterPro" id="IPR023485">
    <property type="entry name" value="Ptyr_pPase"/>
</dbReference>
<dbReference type="GO" id="GO:0004725">
    <property type="term" value="F:protein tyrosine phosphatase activity"/>
    <property type="evidence" value="ECO:0007669"/>
    <property type="project" value="InterPro"/>
</dbReference>
<dbReference type="Gene3D" id="3.40.50.2300">
    <property type="match status" value="1"/>
</dbReference>
<accession>A0A9D1JJ17</accession>
<evidence type="ECO:0000313" key="7">
    <source>
        <dbReference type="Proteomes" id="UP000823935"/>
    </source>
</evidence>
<dbReference type="InterPro" id="IPR050438">
    <property type="entry name" value="LMW_PTPase"/>
</dbReference>
<evidence type="ECO:0000256" key="3">
    <source>
        <dbReference type="ARBA" id="ARBA00022912"/>
    </source>
</evidence>
<sequence length="153" mass="17093">MKRYDKLIFVSNGDTCRAPMAEAVLKSKYLLEELEILSKGLVVLFPEPVNPKAEAVLAGHGLDMSSHAAEQFAQSDLQNRNLILVMTKALKQKILAEYENPVNVHLLTEYIGESGDITNPMGGTMEDYEACYQEMEKLISSLVIELNEEELLC</sequence>